<dbReference type="Proteomes" id="UP000243140">
    <property type="component" value="Unassembled WGS sequence"/>
</dbReference>
<dbReference type="EMBL" id="MVHV01000011">
    <property type="protein sequence ID" value="ORA82146.1"/>
    <property type="molecule type" value="Genomic_DNA"/>
</dbReference>
<reference evidence="4 5" key="1">
    <citation type="submission" date="2017-02" db="EMBL/GenBank/DDBJ databases">
        <title>The new phylogeny of genus Mycobacterium.</title>
        <authorList>
            <person name="Tortoli E."/>
            <person name="Trovato A."/>
            <person name="Cirillo D.M."/>
        </authorList>
    </citation>
    <scope>NUCLEOTIDE SEQUENCE [LARGE SCALE GENOMIC DNA]</scope>
    <source>
        <strain evidence="4 5">IP1130001</strain>
    </source>
</reference>
<evidence type="ECO:0000259" key="2">
    <source>
        <dbReference type="Pfam" id="PF00823"/>
    </source>
</evidence>
<evidence type="ECO:0000259" key="3">
    <source>
        <dbReference type="Pfam" id="PF12484"/>
    </source>
</evidence>
<evidence type="ECO:0000313" key="4">
    <source>
        <dbReference type="EMBL" id="ORA82146.1"/>
    </source>
</evidence>
<dbReference type="SUPFAM" id="SSF140459">
    <property type="entry name" value="PE/PPE dimer-like"/>
    <property type="match status" value="1"/>
</dbReference>
<feature type="domain" description="PPE" evidence="2">
    <location>
        <begin position="3"/>
        <end position="165"/>
    </location>
</feature>
<comment type="similarity">
    <text evidence="1">Belongs to the mycobacterial PPE family.</text>
</comment>
<keyword evidence="5" id="KW-1185">Reference proteome</keyword>
<dbReference type="PANTHER" id="PTHR46766:SF1">
    <property type="entry name" value="GLUTAMINE-RICH PROTEIN 2"/>
    <property type="match status" value="1"/>
</dbReference>
<sequence>MLDYGTLPPEINSVRIYSGPGSGPMMAAAAAWDVLANGLDSVSRGYSSVIARLQGESWSGAASVAMATAAAPYVAWVTTAGAQAEEAASQARAAAAAYEAAFAATVPPTLVTSNRTQLANLVATNIFGQNTMMIGETEAAYEEMWAQDAATMYTYAASSSAATSLRQFGEPPQTTTAAGPSAQSAAVAQAAATPAVGQSQVTLSQLISAVPQQLQALASAGSSGSSTSAATSLVPSSLLTVFGNFNTLTAPINLGDGISRTYTSAGSFGTGIFRSNVQSAGDAIKEAGGAATAASTAAGSAGAPGPVLANAGNATAVGKLSVPQSWAATNPAAATVAEPNWLPESELDGGPSWQEVPATNMWNGVPPAGMGSTSGLLSRPSVNNVLRVAPRQFKMPRPSLGG</sequence>
<feature type="domain" description="PPE family C-terminal" evidence="3">
    <location>
        <begin position="309"/>
        <end position="398"/>
    </location>
</feature>
<dbReference type="InterPro" id="IPR038332">
    <property type="entry name" value="PPE_sf"/>
</dbReference>
<protein>
    <recommendedName>
        <fullName evidence="6">PPE family protein</fullName>
    </recommendedName>
</protein>
<organism evidence="4 5">
    <name type="scientific">Mycobacterium malmoense</name>
    <dbReference type="NCBI Taxonomy" id="1780"/>
    <lineage>
        <taxon>Bacteria</taxon>
        <taxon>Bacillati</taxon>
        <taxon>Actinomycetota</taxon>
        <taxon>Actinomycetes</taxon>
        <taxon>Mycobacteriales</taxon>
        <taxon>Mycobacteriaceae</taxon>
        <taxon>Mycobacterium</taxon>
    </lineage>
</organism>
<evidence type="ECO:0008006" key="6">
    <source>
        <dbReference type="Google" id="ProtNLM"/>
    </source>
</evidence>
<dbReference type="InterPro" id="IPR022171">
    <property type="entry name" value="PPE_C"/>
</dbReference>
<evidence type="ECO:0000256" key="1">
    <source>
        <dbReference type="ARBA" id="ARBA00010652"/>
    </source>
</evidence>
<proteinExistence type="inferred from homology"/>
<comment type="caution">
    <text evidence="4">The sequence shown here is derived from an EMBL/GenBank/DDBJ whole genome shotgun (WGS) entry which is preliminary data.</text>
</comment>
<accession>A0ABX3SSE5</accession>
<evidence type="ECO:0000313" key="5">
    <source>
        <dbReference type="Proteomes" id="UP000243140"/>
    </source>
</evidence>
<dbReference type="Pfam" id="PF00823">
    <property type="entry name" value="PPE"/>
    <property type="match status" value="1"/>
</dbReference>
<dbReference type="RefSeq" id="WP_071508645.1">
    <property type="nucleotide sequence ID" value="NZ_CP060015.1"/>
</dbReference>
<dbReference type="Pfam" id="PF12484">
    <property type="entry name" value="PPE-SVP"/>
    <property type="match status" value="1"/>
</dbReference>
<dbReference type="InterPro" id="IPR000030">
    <property type="entry name" value="PPE_dom"/>
</dbReference>
<name>A0ABX3SSE5_MYCMA</name>
<dbReference type="PANTHER" id="PTHR46766">
    <property type="entry name" value="GLUTAMINE-RICH PROTEIN 2"/>
    <property type="match status" value="1"/>
</dbReference>
<dbReference type="Gene3D" id="1.20.1260.20">
    <property type="entry name" value="PPE superfamily"/>
    <property type="match status" value="1"/>
</dbReference>
<gene>
    <name evidence="4" type="ORF">BST29_12750</name>
</gene>